<keyword evidence="2" id="KW-1185">Reference proteome</keyword>
<evidence type="ECO:0000313" key="1">
    <source>
        <dbReference type="EMBL" id="WSB95860.1"/>
    </source>
</evidence>
<reference evidence="1" key="1">
    <citation type="submission" date="2022-10" db="EMBL/GenBank/DDBJ databases">
        <title>The complete genomes of actinobacterial strains from the NBC collection.</title>
        <authorList>
            <person name="Joergensen T.S."/>
            <person name="Alvarez Arevalo M."/>
            <person name="Sterndorff E.B."/>
            <person name="Faurdal D."/>
            <person name="Vuksanovic O."/>
            <person name="Mourched A.-S."/>
            <person name="Charusanti P."/>
            <person name="Shaw S."/>
            <person name="Blin K."/>
            <person name="Weber T."/>
        </authorList>
    </citation>
    <scope>NUCLEOTIDE SEQUENCE</scope>
    <source>
        <strain evidence="1">NBC 01771</strain>
    </source>
</reference>
<protein>
    <submittedName>
        <fullName evidence="1">Uncharacterized protein</fullName>
    </submittedName>
</protein>
<organism evidence="1 2">
    <name type="scientific">Streptomyces scopuliridis</name>
    <dbReference type="NCBI Taxonomy" id="452529"/>
    <lineage>
        <taxon>Bacteria</taxon>
        <taxon>Bacillati</taxon>
        <taxon>Actinomycetota</taxon>
        <taxon>Actinomycetes</taxon>
        <taxon>Kitasatosporales</taxon>
        <taxon>Streptomycetaceae</taxon>
        <taxon>Streptomyces</taxon>
    </lineage>
</organism>
<sequence>MPALRHQGHVFFGDIALRCHNHKSRWAYDERDIRRAGRVFAQLRLDLDDMAEVQLPAYHDAGERDPEGWGRPDWRRQMVSWMFGEAHRKALVERPYEERRFEERDAWKENGENRLPGGLTWDEFVAAGSRYRHSQNIAGTRPLPLLTRMTTCADCAGRSRRRCGTTVTPTAILRGSWPVAVSSNSDMCSSTLVLSNL</sequence>
<accession>A0ACD4ZCA1</accession>
<evidence type="ECO:0000313" key="2">
    <source>
        <dbReference type="Proteomes" id="UP001348369"/>
    </source>
</evidence>
<dbReference type="EMBL" id="CP109109">
    <property type="protein sequence ID" value="WSB95860.1"/>
    <property type="molecule type" value="Genomic_DNA"/>
</dbReference>
<proteinExistence type="predicted"/>
<name>A0ACD4ZCA1_9ACTN</name>
<dbReference type="Proteomes" id="UP001348369">
    <property type="component" value="Chromosome"/>
</dbReference>
<gene>
    <name evidence="1" type="ORF">OG835_01715</name>
</gene>